<dbReference type="PANTHER" id="PTHR23514">
    <property type="entry name" value="BYPASS OF STOP CODON PROTEIN 6"/>
    <property type="match status" value="1"/>
</dbReference>
<dbReference type="Gene3D" id="1.20.1250.20">
    <property type="entry name" value="MFS general substrate transporter like domains"/>
    <property type="match status" value="2"/>
</dbReference>
<keyword evidence="4 5" id="KW-0472">Membrane</keyword>
<dbReference type="GO" id="GO:0022857">
    <property type="term" value="F:transmembrane transporter activity"/>
    <property type="evidence" value="ECO:0007669"/>
    <property type="project" value="InterPro"/>
</dbReference>
<dbReference type="CDD" id="cd17393">
    <property type="entry name" value="MFS_MosC_like"/>
    <property type="match status" value="1"/>
</dbReference>
<dbReference type="Proteomes" id="UP000199152">
    <property type="component" value="Unassembled WGS sequence"/>
</dbReference>
<dbReference type="AlphaFoldDB" id="A0A1I4IP04"/>
<feature type="transmembrane region" description="Helical" evidence="5">
    <location>
        <begin position="295"/>
        <end position="312"/>
    </location>
</feature>
<reference evidence="7 8" key="1">
    <citation type="submission" date="2016-10" db="EMBL/GenBank/DDBJ databases">
        <authorList>
            <person name="de Groot N.N."/>
        </authorList>
    </citation>
    <scope>NUCLEOTIDE SEQUENCE [LARGE SCALE GENOMIC DNA]</scope>
    <source>
        <strain evidence="7 8">DSM 45317</strain>
    </source>
</reference>
<feature type="transmembrane region" description="Helical" evidence="5">
    <location>
        <begin position="27"/>
        <end position="47"/>
    </location>
</feature>
<feature type="transmembrane region" description="Helical" evidence="5">
    <location>
        <begin position="180"/>
        <end position="201"/>
    </location>
</feature>
<evidence type="ECO:0000256" key="1">
    <source>
        <dbReference type="ARBA" id="ARBA00004651"/>
    </source>
</evidence>
<evidence type="ECO:0000256" key="4">
    <source>
        <dbReference type="ARBA" id="ARBA00023136"/>
    </source>
</evidence>
<dbReference type="InParanoid" id="A0A1I4IP04"/>
<evidence type="ECO:0000256" key="3">
    <source>
        <dbReference type="ARBA" id="ARBA00022989"/>
    </source>
</evidence>
<dbReference type="SUPFAM" id="SSF103473">
    <property type="entry name" value="MFS general substrate transporter"/>
    <property type="match status" value="1"/>
</dbReference>
<organism evidence="7 8">
    <name type="scientific">Geodermatophilus ruber</name>
    <dbReference type="NCBI Taxonomy" id="504800"/>
    <lineage>
        <taxon>Bacteria</taxon>
        <taxon>Bacillati</taxon>
        <taxon>Actinomycetota</taxon>
        <taxon>Actinomycetes</taxon>
        <taxon>Geodermatophilales</taxon>
        <taxon>Geodermatophilaceae</taxon>
        <taxon>Geodermatophilus</taxon>
    </lineage>
</organism>
<feature type="domain" description="Major facilitator superfamily (MFS) profile" evidence="6">
    <location>
        <begin position="25"/>
        <end position="403"/>
    </location>
</feature>
<keyword evidence="3 5" id="KW-1133">Transmembrane helix</keyword>
<feature type="transmembrane region" description="Helical" evidence="5">
    <location>
        <begin position="115"/>
        <end position="133"/>
    </location>
</feature>
<comment type="subcellular location">
    <subcellularLocation>
        <location evidence="1">Cell membrane</location>
        <topology evidence="1">Multi-pass membrane protein</topology>
    </subcellularLocation>
</comment>
<dbReference type="InterPro" id="IPR020846">
    <property type="entry name" value="MFS_dom"/>
</dbReference>
<name>A0A1I4IP04_9ACTN</name>
<evidence type="ECO:0000313" key="8">
    <source>
        <dbReference type="Proteomes" id="UP000199152"/>
    </source>
</evidence>
<feature type="transmembrane region" description="Helical" evidence="5">
    <location>
        <begin position="262"/>
        <end position="283"/>
    </location>
</feature>
<accession>A0A1I4IP04</accession>
<evidence type="ECO:0000256" key="2">
    <source>
        <dbReference type="ARBA" id="ARBA00022692"/>
    </source>
</evidence>
<feature type="transmembrane region" description="Helical" evidence="5">
    <location>
        <begin position="59"/>
        <end position="79"/>
    </location>
</feature>
<dbReference type="InterPro" id="IPR011701">
    <property type="entry name" value="MFS"/>
</dbReference>
<evidence type="ECO:0000313" key="7">
    <source>
        <dbReference type="EMBL" id="SFL55797.1"/>
    </source>
</evidence>
<dbReference type="InterPro" id="IPR051788">
    <property type="entry name" value="MFS_Transporter"/>
</dbReference>
<dbReference type="STRING" id="504800.SAMN04488085_11361"/>
<keyword evidence="8" id="KW-1185">Reference proteome</keyword>
<dbReference type="InterPro" id="IPR036259">
    <property type="entry name" value="MFS_trans_sf"/>
</dbReference>
<dbReference type="EMBL" id="FOSW01000013">
    <property type="protein sequence ID" value="SFL55797.1"/>
    <property type="molecule type" value="Genomic_DNA"/>
</dbReference>
<evidence type="ECO:0000259" key="6">
    <source>
        <dbReference type="PROSITE" id="PS50850"/>
    </source>
</evidence>
<dbReference type="RefSeq" id="WP_177212878.1">
    <property type="nucleotide sequence ID" value="NZ_FOSW01000013.1"/>
</dbReference>
<feature type="transmembrane region" description="Helical" evidence="5">
    <location>
        <begin position="91"/>
        <end position="109"/>
    </location>
</feature>
<dbReference type="PANTHER" id="PTHR23514:SF13">
    <property type="entry name" value="INNER MEMBRANE PROTEIN YBJJ"/>
    <property type="match status" value="1"/>
</dbReference>
<dbReference type="GO" id="GO:0005886">
    <property type="term" value="C:plasma membrane"/>
    <property type="evidence" value="ECO:0007669"/>
    <property type="project" value="UniProtKB-SubCell"/>
</dbReference>
<sequence length="450" mass="44557">MTLPVLSRARTSTTTPPAPPSLRQLRVAVAVLFALDGFVFGTWAARIPDVSAQLGASHSSLGIAVLCLSLGALAFMQLTGALSARLGPGRVSVAAAVLVSLATALPGLAGSVPQLCVALFFFGAATGAVNVAANSLGVQVEARWGRPLLPSLHAGFSFGGLAGALVGGLVSVVAGVAPHLLGVTVAGLAVLAWIGPTLARADDAAPPLRAARTTGEQPDRPRGTPTAVLVVLGAVAGCTSYGEGALTDWGALYLREDLGATSVLAAAGYAAFALAMACGRLLGSALVVTLGEDRLLVGGALLAAAGMLVAAWTGSVTVALAGFVLVGLGLANVFPLAIARAGALGGAGGVALASTVGYSGLLGGPPLLGFLAEFAGLPLALSTVSVLAVVAAVLVLSLRGEPVAVRRPAVFGLRRPAVVTWVSARLQPVGRSARTGARQAVEDLRILAVS</sequence>
<proteinExistence type="predicted"/>
<feature type="transmembrane region" description="Helical" evidence="5">
    <location>
        <begin position="350"/>
        <end position="371"/>
    </location>
</feature>
<keyword evidence="2 5" id="KW-0812">Transmembrane</keyword>
<protein>
    <submittedName>
        <fullName evidence="7">Predicted arabinose efflux permease, MFS family</fullName>
    </submittedName>
</protein>
<feature type="transmembrane region" description="Helical" evidence="5">
    <location>
        <begin position="377"/>
        <end position="398"/>
    </location>
</feature>
<feature type="transmembrane region" description="Helical" evidence="5">
    <location>
        <begin position="154"/>
        <end position="174"/>
    </location>
</feature>
<gene>
    <name evidence="7" type="ORF">SAMN04488085_11361</name>
</gene>
<feature type="transmembrane region" description="Helical" evidence="5">
    <location>
        <begin position="222"/>
        <end position="242"/>
    </location>
</feature>
<feature type="transmembrane region" description="Helical" evidence="5">
    <location>
        <begin position="318"/>
        <end position="338"/>
    </location>
</feature>
<dbReference type="Pfam" id="PF07690">
    <property type="entry name" value="MFS_1"/>
    <property type="match status" value="1"/>
</dbReference>
<dbReference type="PROSITE" id="PS50850">
    <property type="entry name" value="MFS"/>
    <property type="match status" value="1"/>
</dbReference>
<evidence type="ECO:0000256" key="5">
    <source>
        <dbReference type="SAM" id="Phobius"/>
    </source>
</evidence>